<dbReference type="EMBL" id="CADEHS020000026">
    <property type="protein sequence ID" value="CAG9948596.1"/>
    <property type="molecule type" value="Genomic_DNA"/>
</dbReference>
<accession>A0ACA9U5K1</accession>
<evidence type="ECO:0000313" key="1">
    <source>
        <dbReference type="EMBL" id="CAG9948596.1"/>
    </source>
</evidence>
<sequence length="373" mass="42953">MLNKTDIRFSNLPNEILDRGLSDIPTSDLTKLCLVSKSLRRAAEPFLYSDVTFRWSDGITPPIVPLLRTLFERPELVALIDTVTLQESLLSNSRRPRLNTTQTPVHQFLEAIDQSQVPYRTDWILGLYTGQMNAIAVLLISNLARTTRLVIDHNIISGHDFVVQVLRSNIFDQLPGFKRLERIRYAKNLDHPLSERNEMFKNVLSLFYVPTVMHIVATNSNPKIFRWPRAEPNSDYLVSLDIRWPIEQFLAKILTRTRNLKSLSWKWIYCDNINADPETTFLNFSRIKKTVLPVRVNQIMEFRELRVTISGSFNGFRDFVELTPLKYLPLVSLAGVGTELPDGLEAFNLLRASINDEETTRLDPRGSKRAQLE</sequence>
<reference evidence="1" key="1">
    <citation type="submission" date="2020-04" db="EMBL/GenBank/DDBJ databases">
        <authorList>
            <person name="Broberg M."/>
        </authorList>
    </citation>
    <scope>NUCLEOTIDE SEQUENCE</scope>
</reference>
<dbReference type="Proteomes" id="UP000836387">
    <property type="component" value="Unassembled WGS sequence"/>
</dbReference>
<keyword evidence="2" id="KW-1185">Reference proteome</keyword>
<gene>
    <name evidence="1" type="ORF">CRV2_00015787</name>
</gene>
<comment type="caution">
    <text evidence="1">The sequence shown here is derived from an EMBL/GenBank/DDBJ whole genome shotgun (WGS) entry which is preliminary data.</text>
</comment>
<protein>
    <submittedName>
        <fullName evidence="1">Uncharacterized protein</fullName>
    </submittedName>
</protein>
<evidence type="ECO:0000313" key="2">
    <source>
        <dbReference type="Proteomes" id="UP000836387"/>
    </source>
</evidence>
<organism evidence="1 2">
    <name type="scientific">Clonostachys rosea f. rosea IK726</name>
    <dbReference type="NCBI Taxonomy" id="1349383"/>
    <lineage>
        <taxon>Eukaryota</taxon>
        <taxon>Fungi</taxon>
        <taxon>Dikarya</taxon>
        <taxon>Ascomycota</taxon>
        <taxon>Pezizomycotina</taxon>
        <taxon>Sordariomycetes</taxon>
        <taxon>Hypocreomycetidae</taxon>
        <taxon>Hypocreales</taxon>
        <taxon>Bionectriaceae</taxon>
        <taxon>Clonostachys</taxon>
    </lineage>
</organism>
<proteinExistence type="predicted"/>
<name>A0ACA9U5K1_BIOOC</name>
<reference evidence="1" key="2">
    <citation type="submission" date="2021-10" db="EMBL/GenBank/DDBJ databases">
        <authorList>
            <person name="Piombo E."/>
        </authorList>
    </citation>
    <scope>NUCLEOTIDE SEQUENCE</scope>
</reference>